<evidence type="ECO:0000313" key="1">
    <source>
        <dbReference type="EMBL" id="MCG7508419.1"/>
    </source>
</evidence>
<protein>
    <submittedName>
        <fullName evidence="1">DUF982 domain-containing protein</fullName>
    </submittedName>
</protein>
<dbReference type="RefSeq" id="WP_239369929.1">
    <property type="nucleotide sequence ID" value="NZ_JAKREW010000041.1"/>
</dbReference>
<accession>A0ABS9QLU2</accession>
<organism evidence="1 2">
    <name type="scientific">Mesorhizobium retamae</name>
    <dbReference type="NCBI Taxonomy" id="2912854"/>
    <lineage>
        <taxon>Bacteria</taxon>
        <taxon>Pseudomonadati</taxon>
        <taxon>Pseudomonadota</taxon>
        <taxon>Alphaproteobacteria</taxon>
        <taxon>Hyphomicrobiales</taxon>
        <taxon>Phyllobacteriaceae</taxon>
        <taxon>Mesorhizobium</taxon>
    </lineage>
</organism>
<dbReference type="EMBL" id="JAKREW010000041">
    <property type="protein sequence ID" value="MCG7508419.1"/>
    <property type="molecule type" value="Genomic_DNA"/>
</dbReference>
<keyword evidence="2" id="KW-1185">Reference proteome</keyword>
<reference evidence="1 2" key="1">
    <citation type="submission" date="2022-02" db="EMBL/GenBank/DDBJ databases">
        <title>Draft genome sequence of Mezorhizobium retamae strain IRAMC:0171 isolated from Retama raetam nodules.</title>
        <authorList>
            <person name="Bengaied R."/>
            <person name="Sbissi I."/>
            <person name="Huber K."/>
            <person name="Ghodbane F."/>
            <person name="Nouioui I."/>
            <person name="Tarhouni M."/>
            <person name="Gtari M."/>
        </authorList>
    </citation>
    <scope>NUCLEOTIDE SEQUENCE [LARGE SCALE GENOMIC DNA]</scope>
    <source>
        <strain evidence="1 2">IRAMC:0171</strain>
    </source>
</reference>
<dbReference type="InterPro" id="IPR010385">
    <property type="entry name" value="DUF982"/>
</dbReference>
<sequence>MPQHRPVHVLFEGRVGEIADVEHALKFLRNWPEDRRGHVYLSTWNACNAVSIGRVSELDAMRTFIGFAEVTGIYVRAEDVPFVTGKLREPLFRRGRR</sequence>
<comment type="caution">
    <text evidence="1">The sequence shown here is derived from an EMBL/GenBank/DDBJ whole genome shotgun (WGS) entry which is preliminary data.</text>
</comment>
<gene>
    <name evidence="1" type="ORF">L4923_25590</name>
</gene>
<proteinExistence type="predicted"/>
<evidence type="ECO:0000313" key="2">
    <source>
        <dbReference type="Proteomes" id="UP001201701"/>
    </source>
</evidence>
<name>A0ABS9QLU2_9HYPH</name>
<dbReference type="Proteomes" id="UP001201701">
    <property type="component" value="Unassembled WGS sequence"/>
</dbReference>
<dbReference type="Pfam" id="PF06169">
    <property type="entry name" value="DUF982"/>
    <property type="match status" value="1"/>
</dbReference>
<dbReference type="Gene3D" id="6.10.250.730">
    <property type="match status" value="1"/>
</dbReference>